<feature type="binding site" evidence="7">
    <location>
        <begin position="47"/>
        <end position="48"/>
    </location>
    <ligand>
        <name>substrate</name>
    </ligand>
</feature>
<evidence type="ECO:0000256" key="5">
    <source>
        <dbReference type="ARBA" id="ARBA00023235"/>
    </source>
</evidence>
<feature type="binding site" evidence="7">
    <location>
        <begin position="15"/>
        <end position="16"/>
    </location>
    <ligand>
        <name>substrate</name>
    </ligand>
</feature>
<sequence length="267" mass="29188">MKTLLNKNAPIGVIDSGVGGLTVLKRLKELLPREHFIYLGDTARTPYGSRDESTVRSFVQQMLDYLEKQQVKLVVVACNTLSVLGIDTLQKGRLFPIVGMSKGAKLVLAASHNKNIGIFATEFTIKSHAHANAILTLNPEVNLVPQACPKIVPLIEGEAFGSAELTKVITDYAACMQDAGVDTIILACTHYPFIKKEIEQAVGPEVAVIDPAEQTALDTKTILMENNLLHDGVGRSKIVFTKDLERGKRLAARMFTVTDCEFKEVVL</sequence>
<reference evidence="8" key="2">
    <citation type="journal article" date="2021" name="PeerJ">
        <title>Extensive microbial diversity within the chicken gut microbiome revealed by metagenomics and culture.</title>
        <authorList>
            <person name="Gilroy R."/>
            <person name="Ravi A."/>
            <person name="Getino M."/>
            <person name="Pursley I."/>
            <person name="Horton D.L."/>
            <person name="Alikhan N.F."/>
            <person name="Baker D."/>
            <person name="Gharbi K."/>
            <person name="Hall N."/>
            <person name="Watson M."/>
            <person name="Adriaenssens E.M."/>
            <person name="Foster-Nyarko E."/>
            <person name="Jarju S."/>
            <person name="Secka A."/>
            <person name="Antonio M."/>
            <person name="Oren A."/>
            <person name="Chaudhuri R.R."/>
            <person name="La Ragione R."/>
            <person name="Hildebrand F."/>
            <person name="Pallen M.J."/>
        </authorList>
    </citation>
    <scope>NUCLEOTIDE SEQUENCE</scope>
    <source>
        <strain evidence="8">CHK160-1198</strain>
    </source>
</reference>
<feature type="active site" description="Proton donor/acceptor" evidence="7">
    <location>
        <position position="78"/>
    </location>
</feature>
<feature type="active site" description="Proton donor/acceptor" evidence="7">
    <location>
        <position position="188"/>
    </location>
</feature>
<dbReference type="GO" id="GO:0008360">
    <property type="term" value="P:regulation of cell shape"/>
    <property type="evidence" value="ECO:0007669"/>
    <property type="project" value="UniProtKB-KW"/>
</dbReference>
<dbReference type="SUPFAM" id="SSF53681">
    <property type="entry name" value="Aspartate/glutamate racemase"/>
    <property type="match status" value="2"/>
</dbReference>
<evidence type="ECO:0000256" key="2">
    <source>
        <dbReference type="ARBA" id="ARBA00013090"/>
    </source>
</evidence>
<dbReference type="InterPro" id="IPR015942">
    <property type="entry name" value="Asp/Glu/hydantoin_racemase"/>
</dbReference>
<comment type="similarity">
    <text evidence="7">Belongs to the aspartate/glutamate racemases family.</text>
</comment>
<protein>
    <recommendedName>
        <fullName evidence="2 7">Glutamate racemase</fullName>
        <ecNumber evidence="2 7">5.1.1.3</ecNumber>
    </recommendedName>
</protein>
<dbReference type="NCBIfam" id="TIGR00067">
    <property type="entry name" value="glut_race"/>
    <property type="match status" value="1"/>
</dbReference>
<dbReference type="AlphaFoldDB" id="A0A9D1SLD3"/>
<proteinExistence type="inferred from homology"/>
<keyword evidence="4 7" id="KW-0573">Peptidoglycan synthesis</keyword>
<dbReference type="PANTHER" id="PTHR21198">
    <property type="entry name" value="GLUTAMATE RACEMASE"/>
    <property type="match status" value="1"/>
</dbReference>
<evidence type="ECO:0000256" key="4">
    <source>
        <dbReference type="ARBA" id="ARBA00022984"/>
    </source>
</evidence>
<name>A0A9D1SLD3_9FIRM</name>
<dbReference type="EMBL" id="DVNI01000058">
    <property type="protein sequence ID" value="HIU64190.1"/>
    <property type="molecule type" value="Genomic_DNA"/>
</dbReference>
<dbReference type="InterPro" id="IPR033134">
    <property type="entry name" value="Asp/Glu_racemase_AS_2"/>
</dbReference>
<feature type="binding site" evidence="7">
    <location>
        <begin position="189"/>
        <end position="190"/>
    </location>
    <ligand>
        <name>substrate</name>
    </ligand>
</feature>
<evidence type="ECO:0000256" key="6">
    <source>
        <dbReference type="ARBA" id="ARBA00023316"/>
    </source>
</evidence>
<comment type="pathway">
    <text evidence="7">Cell wall biogenesis; peptidoglycan biosynthesis.</text>
</comment>
<feature type="binding site" evidence="7">
    <location>
        <begin position="79"/>
        <end position="80"/>
    </location>
    <ligand>
        <name>substrate</name>
    </ligand>
</feature>
<dbReference type="HAMAP" id="MF_00258">
    <property type="entry name" value="Glu_racemase"/>
    <property type="match status" value="1"/>
</dbReference>
<dbReference type="Proteomes" id="UP000824099">
    <property type="component" value="Unassembled WGS sequence"/>
</dbReference>
<dbReference type="EC" id="5.1.1.3" evidence="2 7"/>
<comment type="caution">
    <text evidence="8">The sequence shown here is derived from an EMBL/GenBank/DDBJ whole genome shotgun (WGS) entry which is preliminary data.</text>
</comment>
<dbReference type="Pfam" id="PF01177">
    <property type="entry name" value="Asp_Glu_race"/>
    <property type="match status" value="1"/>
</dbReference>
<keyword evidence="6 7" id="KW-0961">Cell wall biogenesis/degradation</keyword>
<dbReference type="PROSITE" id="PS00924">
    <property type="entry name" value="ASP_GLU_RACEMASE_2"/>
    <property type="match status" value="1"/>
</dbReference>
<dbReference type="InterPro" id="IPR004391">
    <property type="entry name" value="Glu_race"/>
</dbReference>
<evidence type="ECO:0000313" key="8">
    <source>
        <dbReference type="EMBL" id="HIU64190.1"/>
    </source>
</evidence>
<keyword evidence="5 7" id="KW-0413">Isomerase</keyword>
<comment type="catalytic activity">
    <reaction evidence="1 7">
        <text>L-glutamate = D-glutamate</text>
        <dbReference type="Rhea" id="RHEA:12813"/>
        <dbReference type="ChEBI" id="CHEBI:29985"/>
        <dbReference type="ChEBI" id="CHEBI:29986"/>
        <dbReference type="EC" id="5.1.1.3"/>
    </reaction>
</comment>
<evidence type="ECO:0000256" key="7">
    <source>
        <dbReference type="HAMAP-Rule" id="MF_00258"/>
    </source>
</evidence>
<gene>
    <name evidence="7 8" type="primary">murI</name>
    <name evidence="8" type="ORF">IAB06_04015</name>
</gene>
<dbReference type="GO" id="GO:0008881">
    <property type="term" value="F:glutamate racemase activity"/>
    <property type="evidence" value="ECO:0007669"/>
    <property type="project" value="UniProtKB-UniRule"/>
</dbReference>
<dbReference type="GO" id="GO:0071555">
    <property type="term" value="P:cell wall organization"/>
    <property type="evidence" value="ECO:0007669"/>
    <property type="project" value="UniProtKB-KW"/>
</dbReference>
<dbReference type="InterPro" id="IPR001920">
    <property type="entry name" value="Asp/Glu_race"/>
</dbReference>
<comment type="function">
    <text evidence="7">Provides the (R)-glutamate required for cell wall biosynthesis.</text>
</comment>
<dbReference type="FunFam" id="3.40.50.1860:FF:000001">
    <property type="entry name" value="Glutamate racemase"/>
    <property type="match status" value="1"/>
</dbReference>
<accession>A0A9D1SLD3</accession>
<organism evidence="8 9">
    <name type="scientific">Candidatus Avacidaminococcus intestinavium</name>
    <dbReference type="NCBI Taxonomy" id="2840684"/>
    <lineage>
        <taxon>Bacteria</taxon>
        <taxon>Bacillati</taxon>
        <taxon>Bacillota</taxon>
        <taxon>Negativicutes</taxon>
        <taxon>Acidaminococcales</taxon>
        <taxon>Acidaminococcaceae</taxon>
        <taxon>Acidaminococcaceae incertae sedis</taxon>
        <taxon>Candidatus Avacidaminococcus</taxon>
    </lineage>
</organism>
<evidence type="ECO:0000256" key="3">
    <source>
        <dbReference type="ARBA" id="ARBA00022960"/>
    </source>
</evidence>
<evidence type="ECO:0000313" key="9">
    <source>
        <dbReference type="Proteomes" id="UP000824099"/>
    </source>
</evidence>
<dbReference type="PANTHER" id="PTHR21198:SF3">
    <property type="entry name" value="GLUTAMATE RACEMASE"/>
    <property type="match status" value="1"/>
</dbReference>
<keyword evidence="3 7" id="KW-0133">Cell shape</keyword>
<evidence type="ECO:0000256" key="1">
    <source>
        <dbReference type="ARBA" id="ARBA00001602"/>
    </source>
</evidence>
<dbReference type="Gene3D" id="3.40.50.1860">
    <property type="match status" value="2"/>
</dbReference>
<reference evidence="8" key="1">
    <citation type="submission" date="2020-10" db="EMBL/GenBank/DDBJ databases">
        <authorList>
            <person name="Gilroy R."/>
        </authorList>
    </citation>
    <scope>NUCLEOTIDE SEQUENCE</scope>
    <source>
        <strain evidence="8">CHK160-1198</strain>
    </source>
</reference>
<dbReference type="GO" id="GO:0009252">
    <property type="term" value="P:peptidoglycan biosynthetic process"/>
    <property type="evidence" value="ECO:0007669"/>
    <property type="project" value="UniProtKB-UniRule"/>
</dbReference>